<sequence length="71" mass="7565">MPKDIILPAGIGKPLAPYVPATKADNIVYVSGTLAFDEHNNVVHVGGCGSTDPSYSGNHQKSHRNGRWHNG</sequence>
<dbReference type="EMBL" id="VSSQ01061222">
    <property type="protein sequence ID" value="MPN14588.1"/>
    <property type="molecule type" value="Genomic_DNA"/>
</dbReference>
<dbReference type="EC" id="1.-.-.-" evidence="2"/>
<dbReference type="AlphaFoldDB" id="A0A645FJK5"/>
<accession>A0A645FJK5</accession>
<feature type="compositionally biased region" description="Basic residues" evidence="1">
    <location>
        <begin position="60"/>
        <end position="71"/>
    </location>
</feature>
<dbReference type="SUPFAM" id="SSF55298">
    <property type="entry name" value="YjgF-like"/>
    <property type="match status" value="1"/>
</dbReference>
<reference evidence="2" key="1">
    <citation type="submission" date="2019-08" db="EMBL/GenBank/DDBJ databases">
        <authorList>
            <person name="Kucharzyk K."/>
            <person name="Murdoch R.W."/>
            <person name="Higgins S."/>
            <person name="Loffler F."/>
        </authorList>
    </citation>
    <scope>NUCLEOTIDE SEQUENCE</scope>
</reference>
<dbReference type="GO" id="GO:0016491">
    <property type="term" value="F:oxidoreductase activity"/>
    <property type="evidence" value="ECO:0007669"/>
    <property type="project" value="UniProtKB-KW"/>
</dbReference>
<dbReference type="Gene3D" id="3.30.1330.40">
    <property type="entry name" value="RutC-like"/>
    <property type="match status" value="1"/>
</dbReference>
<evidence type="ECO:0000256" key="1">
    <source>
        <dbReference type="SAM" id="MobiDB-lite"/>
    </source>
</evidence>
<proteinExistence type="predicted"/>
<feature type="region of interest" description="Disordered" evidence="1">
    <location>
        <begin position="47"/>
        <end position="71"/>
    </location>
</feature>
<keyword evidence="2" id="KW-0560">Oxidoreductase</keyword>
<protein>
    <submittedName>
        <fullName evidence="2">Putative aminoacrylate peracid reductase RutC</fullName>
        <ecNumber evidence="2">1.-.-.-</ecNumber>
    </submittedName>
</protein>
<organism evidence="2">
    <name type="scientific">bioreactor metagenome</name>
    <dbReference type="NCBI Taxonomy" id="1076179"/>
    <lineage>
        <taxon>unclassified sequences</taxon>
        <taxon>metagenomes</taxon>
        <taxon>ecological metagenomes</taxon>
    </lineage>
</organism>
<comment type="caution">
    <text evidence="2">The sequence shown here is derived from an EMBL/GenBank/DDBJ whole genome shotgun (WGS) entry which is preliminary data.</text>
</comment>
<dbReference type="InterPro" id="IPR035959">
    <property type="entry name" value="RutC-like_sf"/>
</dbReference>
<evidence type="ECO:0000313" key="2">
    <source>
        <dbReference type="EMBL" id="MPN14588.1"/>
    </source>
</evidence>
<gene>
    <name evidence="2" type="primary">rutC_10</name>
    <name evidence="2" type="ORF">SDC9_161915</name>
</gene>
<name>A0A645FJK5_9ZZZZ</name>